<keyword evidence="2" id="KW-1185">Reference proteome</keyword>
<gene>
    <name evidence="1" type="ORF">EJF14_40350</name>
</gene>
<name>A0ACD0WLV3_CLALS</name>
<evidence type="ECO:0000313" key="2">
    <source>
        <dbReference type="Proteomes" id="UP000326582"/>
    </source>
</evidence>
<dbReference type="EMBL" id="CP038487">
    <property type="protein sequence ID" value="QFZ28314.1"/>
    <property type="molecule type" value="Genomic_DNA"/>
</dbReference>
<accession>A0ACD0WLV3</accession>
<sequence length="531" mass="58915">MPSENPLPDKMRSPLHKLQSEISKDLSSMRPRTRPMFNNSSSSESDSIVSYSANGLQTLNDNESVYSFESVSTNGRLLDRLDLDSEDFSYDDEQTTRRDSYSSIHSTGRLLDRLGLDDNTNEQGTSSLPSVDSRVKPIRASSSISLERMRSGSSIPARIQSQSARMPLKSTTYKTISRRENGSVVSLKADFSNSYQNSSTSLVSSENLPPPLPHTLMRLDSTGSRSFVSENQEQSKDEYSEKPGSNTSSPETIHYIPSPQPNGKRNLSSSSNASNSSLETSNIPIFNPNTKFDPSLEQMVKKALQTKAQGNLREASYSLQTIANIPNNYPKAMYLYGKALKLGQGVKLNEAHAIKWFSRCILVSYILETVTIDASSMNNYATKLSELGPQECVAMVKKNIETETLDPIALFDHFSSFPQQTINKMIQINSKDSNTVGGAYFQLGECVLLGLDSLVKDEVVGRMFLSKAASLGSSEAMVKLGELWSSKSKHFKKDLHQAAAWLRLGELFDSRIIGNSWIYKEKYMAKGKSKR</sequence>
<evidence type="ECO:0000313" key="1">
    <source>
        <dbReference type="EMBL" id="QFZ28314.1"/>
    </source>
</evidence>
<organism evidence="1 2">
    <name type="scientific">Clavispora lusitaniae</name>
    <name type="common">Candida lusitaniae</name>
    <dbReference type="NCBI Taxonomy" id="36911"/>
    <lineage>
        <taxon>Eukaryota</taxon>
        <taxon>Fungi</taxon>
        <taxon>Dikarya</taxon>
        <taxon>Ascomycota</taxon>
        <taxon>Saccharomycotina</taxon>
        <taxon>Pichiomycetes</taxon>
        <taxon>Metschnikowiaceae</taxon>
        <taxon>Clavispora</taxon>
    </lineage>
</organism>
<proteinExistence type="predicted"/>
<dbReference type="Proteomes" id="UP000326582">
    <property type="component" value="Chromosome 4"/>
</dbReference>
<protein>
    <submittedName>
        <fullName evidence="1">Uncharacterized protein</fullName>
    </submittedName>
</protein>
<reference evidence="2" key="1">
    <citation type="journal article" date="2019" name="MBio">
        <title>Comparative genomics for the elucidation of multidrug resistance (MDR) in Candida lusitaniae.</title>
        <authorList>
            <person name="Kannan A."/>
            <person name="Asner S.A."/>
            <person name="Trachsel E."/>
            <person name="Kelly S."/>
            <person name="Parker J."/>
            <person name="Sanglard D."/>
        </authorList>
    </citation>
    <scope>NUCLEOTIDE SEQUENCE [LARGE SCALE GENOMIC DNA]</scope>
    <source>
        <strain evidence="2">P1</strain>
    </source>
</reference>